<feature type="compositionally biased region" description="Basic and acidic residues" evidence="2">
    <location>
        <begin position="439"/>
        <end position="448"/>
    </location>
</feature>
<feature type="region of interest" description="Disordered" evidence="2">
    <location>
        <begin position="408"/>
        <end position="455"/>
    </location>
</feature>
<reference evidence="3 4" key="1">
    <citation type="journal article" date="2015" name="Nature">
        <title>rRNA introns, odd ribosomes, and small enigmatic genomes across a large radiation of phyla.</title>
        <authorList>
            <person name="Brown C.T."/>
            <person name="Hug L.A."/>
            <person name="Thomas B.C."/>
            <person name="Sharon I."/>
            <person name="Castelle C.J."/>
            <person name="Singh A."/>
            <person name="Wilkins M.J."/>
            <person name="Williams K.H."/>
            <person name="Banfield J.F."/>
        </authorList>
    </citation>
    <scope>NUCLEOTIDE SEQUENCE [LARGE SCALE GENOMIC DNA]</scope>
</reference>
<evidence type="ECO:0000313" key="4">
    <source>
        <dbReference type="Proteomes" id="UP000034846"/>
    </source>
</evidence>
<feature type="compositionally biased region" description="Polar residues" evidence="2">
    <location>
        <begin position="476"/>
        <end position="490"/>
    </location>
</feature>
<keyword evidence="1" id="KW-0175">Coiled coil</keyword>
<gene>
    <name evidence="3" type="ORF">UY72_C0028G0016</name>
</gene>
<protein>
    <submittedName>
        <fullName evidence="3">Uncharacterized protein</fullName>
    </submittedName>
</protein>
<proteinExistence type="predicted"/>
<feature type="region of interest" description="Disordered" evidence="2">
    <location>
        <begin position="471"/>
        <end position="503"/>
    </location>
</feature>
<feature type="coiled-coil region" evidence="1">
    <location>
        <begin position="529"/>
        <end position="605"/>
    </location>
</feature>
<evidence type="ECO:0000256" key="1">
    <source>
        <dbReference type="SAM" id="Coils"/>
    </source>
</evidence>
<name>A0A0G1XFA5_9BACT</name>
<dbReference type="AlphaFoldDB" id="A0A0G1XFA5"/>
<accession>A0A0G1XFA5</accession>
<dbReference type="Proteomes" id="UP000034846">
    <property type="component" value="Unassembled WGS sequence"/>
</dbReference>
<dbReference type="EMBL" id="LCRD01000028">
    <property type="protein sequence ID" value="KKW29963.1"/>
    <property type="molecule type" value="Genomic_DNA"/>
</dbReference>
<evidence type="ECO:0000313" key="3">
    <source>
        <dbReference type="EMBL" id="KKW29963.1"/>
    </source>
</evidence>
<comment type="caution">
    <text evidence="3">The sequence shown here is derived from an EMBL/GenBank/DDBJ whole genome shotgun (WGS) entry which is preliminary data.</text>
</comment>
<organism evidence="3 4">
    <name type="scientific">Candidatus Uhrbacteria bacterium GW2011_GWD2_52_7</name>
    <dbReference type="NCBI Taxonomy" id="1618989"/>
    <lineage>
        <taxon>Bacteria</taxon>
        <taxon>Candidatus Uhriibacteriota</taxon>
    </lineage>
</organism>
<feature type="compositionally biased region" description="Polar residues" evidence="2">
    <location>
        <begin position="426"/>
        <end position="436"/>
    </location>
</feature>
<sequence length="611" mass="69451">MSAKKVLQKERGTRFSVTRRPPENLTQVLNALERDARPYGFRYSNKNEIRSVICRVARLERGPGDEFVRFLLNTDIVIHDEENGLWWLDVDRFEHIKHCVKTGCDMNPQLETVQQRIEALKQKAIRIQQRQAAAATTEAPEFKEQAPTMEERPRHLQLVATYVPPTSKPVEIAKEPLMEKSMEFDLGNDAEEMATIRDVVVEHTRSFTLFLTPIEEAVWVELYLRATNIDGQERVGLPEEGFVTDPSWKPTGIECSPEEYVEAMRRFTTCGILEYMGEGRPGIGKAPFRFVVNPNRFTIVKIERRAAIKTQQMYLDIMRCVQLGQFTPSTTKVQKELESWLSARFQEINPETTRWKLLGFRGIEYIEQRPGGWGIITTDKDGRPSYCWAGFEPVTFELIPGAPVRQYRERSSKASAPWNIRPGQPPTSNTGTTSTVKPEATEPLKADEQTVQQGRPCEPVVPEVTTEIVNEPAASDVSTDTKPTLATQESIEAEPTQAKPSDTNVQPIAETRIDEAIESLSSSELDTQEDLLRRKIADAQEAIRLAEAKIELIGLERQRRAEEARRRKAEEARLEAERAAIEAQEREAAELLAKLQMRRNEIEANLAALRN</sequence>
<evidence type="ECO:0000256" key="2">
    <source>
        <dbReference type="SAM" id="MobiDB-lite"/>
    </source>
</evidence>